<protein>
    <submittedName>
        <fullName evidence="4">PQQ-binding-like beta-propeller repeat protein</fullName>
    </submittedName>
</protein>
<proteinExistence type="predicted"/>
<feature type="chain" id="PRO_5046778484" evidence="2">
    <location>
        <begin position="23"/>
        <end position="1265"/>
    </location>
</feature>
<accession>A0ABS5BUN0</accession>
<dbReference type="PANTHER" id="PTHR34512:SF30">
    <property type="entry name" value="OUTER MEMBRANE PROTEIN ASSEMBLY FACTOR BAMB"/>
    <property type="match status" value="1"/>
</dbReference>
<reference evidence="4 5" key="1">
    <citation type="submission" date="2021-04" db="EMBL/GenBank/DDBJ databases">
        <authorList>
            <person name="Ivanova A."/>
        </authorList>
    </citation>
    <scope>NUCLEOTIDE SEQUENCE [LARGE SCALE GENOMIC DNA]</scope>
    <source>
        <strain evidence="4 5">G18</strain>
    </source>
</reference>
<name>A0ABS5BUN0_9BACT</name>
<dbReference type="SMART" id="SM00564">
    <property type="entry name" value="PQQ"/>
    <property type="match status" value="3"/>
</dbReference>
<dbReference type="EMBL" id="JAGKQQ010000001">
    <property type="protein sequence ID" value="MBP3957406.1"/>
    <property type="molecule type" value="Genomic_DNA"/>
</dbReference>
<dbReference type="InterPro" id="IPR002372">
    <property type="entry name" value="PQQ_rpt_dom"/>
</dbReference>
<feature type="signal peptide" evidence="2">
    <location>
        <begin position="1"/>
        <end position="22"/>
    </location>
</feature>
<evidence type="ECO:0000313" key="4">
    <source>
        <dbReference type="EMBL" id="MBP3957406.1"/>
    </source>
</evidence>
<sequence length="1265" mass="136141">MNRAVRAAATFCLFSTALTARAQPAAPIAPEPATLRGESAQTRKRLLEIEQKLLAGKHADAADELQRVLDESGGDLILINATQARPARWFAHQLLAKLPGDALKAYQDRVDQPAKKLLAHAKRDRDPRPLYQLLDRYFVSHPADEALLLLGDLLFERGEFRAAEETWRRLLPAGGADVTYPNSKADPALVRARIVLAALFAGDAGRAKTEFDAFKTQHATATGALAGKTGPLADTLRTFLDAPPKLAPEPPTRAWATYGGGPERTGRVPGGLPRFESSVPAWKTTIDDVTDFRNPPARPPLGHPVIVNGEVFVASATHVFGFDLRTGARLRPYDSGLKVTPNQKTPDPDPCCSLTAAGGLLYARFGPPVVRAPEGASKSFLCCLRSENQELKLLWKLAPPEDPKVPAAWEGAPVVVGKRLWAVYAKFEGGRVIHVAVGYDPIDGATDPQRPAWATELCDSAQPVSNEGRTRQELLTLAGQHLVFCSNGGAVVAVDASTGQRAWGFRYPRARKSASANGDPSPAVAFGGRVFVAPTDGERVYALDARTGQLAWESGPTEGARIVGIARGRLIVSVAGPLRGLRGLNLDTGSHYREDGGWVQSGGGGTLPYGQGIVTDDVIAWPSHHGLYFLRPEDGQLPPGRPNPWQALDTNFRARYFGNLAYADGVLVVVTPTQIWGYHAESAKIVPRPDSTPRDRFDWIVERAERQFTSGDRAGAITALARVATSNLPAPMRAWAAARILQWSPQVTAREQLAREVQGALSPALMREWIITPDGLPVTLEDFLQKHLGHEPPAASTPVRTNNTKPCVPGLSPDAEFDRTLKLPAGVSPLLAVVGGTGPPKHFFAAGLQKIVAIPLDQGAESEHVAADIFTHAADVRDGFVAAGPRAVALYGAARDPVWVFRLPATERLPSGSAPFRVLTEGAAPAPYLSSFVLSGSWLFVRVGEYHLIALDLQARRVVWVLGATGRSGYEALVFATAPRFCPHFAVSGKFVVAQLTDGRRWFIKLETGRPAAQPALGENTARVNWPHAPAEVGENLLALADGPGLVRLVRLGGRVKWAYEVKDDDGLAGAPPQVRAWGDTVLIATRRNHGVDIECVSAADGTPAWNDPAFADAFRIDLFASDADATRAYVPAENKLLGLTLGAGKTEWTADLPDAHGAEWVVRAGKSCVIAYPTRAIPHEPTGAVLARLARSFRAEPFVWRLPGLATTLYDAWVDRTVPVLLFDPETGKRVGRYEIPARGPAVAAWFDANTAAFATGDRVVWLK</sequence>
<evidence type="ECO:0000256" key="1">
    <source>
        <dbReference type="SAM" id="MobiDB-lite"/>
    </source>
</evidence>
<comment type="caution">
    <text evidence="4">The sequence shown here is derived from an EMBL/GenBank/DDBJ whole genome shotgun (WGS) entry which is preliminary data.</text>
</comment>
<dbReference type="InterPro" id="IPR018391">
    <property type="entry name" value="PQQ_b-propeller_rpt"/>
</dbReference>
<dbReference type="Pfam" id="PF13360">
    <property type="entry name" value="PQQ_2"/>
    <property type="match status" value="1"/>
</dbReference>
<dbReference type="InterPro" id="IPR015943">
    <property type="entry name" value="WD40/YVTN_repeat-like_dom_sf"/>
</dbReference>
<gene>
    <name evidence="4" type="ORF">J8F10_19340</name>
</gene>
<keyword evidence="2" id="KW-0732">Signal</keyword>
<evidence type="ECO:0000313" key="5">
    <source>
        <dbReference type="Proteomes" id="UP000676565"/>
    </source>
</evidence>
<keyword evidence="5" id="KW-1185">Reference proteome</keyword>
<dbReference type="Gene3D" id="2.130.10.10">
    <property type="entry name" value="YVTN repeat-like/Quinoprotein amine dehydrogenase"/>
    <property type="match status" value="3"/>
</dbReference>
<organism evidence="4 5">
    <name type="scientific">Gemmata palustris</name>
    <dbReference type="NCBI Taxonomy" id="2822762"/>
    <lineage>
        <taxon>Bacteria</taxon>
        <taxon>Pseudomonadati</taxon>
        <taxon>Planctomycetota</taxon>
        <taxon>Planctomycetia</taxon>
        <taxon>Gemmatales</taxon>
        <taxon>Gemmataceae</taxon>
        <taxon>Gemmata</taxon>
    </lineage>
</organism>
<dbReference type="SUPFAM" id="SSF50998">
    <property type="entry name" value="Quinoprotein alcohol dehydrogenase-like"/>
    <property type="match status" value="2"/>
</dbReference>
<dbReference type="PANTHER" id="PTHR34512">
    <property type="entry name" value="CELL SURFACE PROTEIN"/>
    <property type="match status" value="1"/>
</dbReference>
<dbReference type="Proteomes" id="UP000676565">
    <property type="component" value="Unassembled WGS sequence"/>
</dbReference>
<feature type="region of interest" description="Disordered" evidence="1">
    <location>
        <begin position="243"/>
        <end position="274"/>
    </location>
</feature>
<feature type="domain" description="Pyrrolo-quinoline quinone repeat" evidence="3">
    <location>
        <begin position="489"/>
        <end position="636"/>
    </location>
</feature>
<evidence type="ECO:0000259" key="3">
    <source>
        <dbReference type="Pfam" id="PF13360"/>
    </source>
</evidence>
<dbReference type="InterPro" id="IPR011047">
    <property type="entry name" value="Quinoprotein_ADH-like_sf"/>
</dbReference>
<evidence type="ECO:0000256" key="2">
    <source>
        <dbReference type="SAM" id="SignalP"/>
    </source>
</evidence>
<dbReference type="RefSeq" id="WP_210656424.1">
    <property type="nucleotide sequence ID" value="NZ_JAGKQQ010000001.1"/>
</dbReference>